<evidence type="ECO:0000256" key="1">
    <source>
        <dbReference type="ARBA" id="ARBA00007401"/>
    </source>
</evidence>
<dbReference type="Pfam" id="PF02836">
    <property type="entry name" value="Glyco_hydro_2_C"/>
    <property type="match status" value="1"/>
</dbReference>
<dbReference type="GO" id="GO:0004553">
    <property type="term" value="F:hydrolase activity, hydrolyzing O-glycosyl compounds"/>
    <property type="evidence" value="ECO:0007669"/>
    <property type="project" value="InterPro"/>
</dbReference>
<keyword evidence="10" id="KW-1185">Reference proteome</keyword>
<dbReference type="InterPro" id="IPR008979">
    <property type="entry name" value="Galactose-bd-like_sf"/>
</dbReference>
<keyword evidence="2" id="KW-0378">Hydrolase</keyword>
<dbReference type="SUPFAM" id="SSF51445">
    <property type="entry name" value="(Trans)glycosidases"/>
    <property type="match status" value="1"/>
</dbReference>
<dbReference type="PANTHER" id="PTHR42732:SF1">
    <property type="entry name" value="BETA-MANNOSIDASE"/>
    <property type="match status" value="1"/>
</dbReference>
<sequence>MYQHINKILIIVAVALLAACNQKVDNPRQVESFNKGWKFFLGDTADASKVSFNDADWRALNLPHDWSIEGEFSKDNPSTTEGGALPTGIGWYRKTFKVDSVPQNQKYYIDFDGVFCNSEVWLNGHYLGKRPFGYITFRYDMTPYLNFEDKENVMAVRVDNDAQPASRWYTGSGIYRNVWMVTINQVHVDHWGTYITTPKVSDEAAIVNLEVKIKNNQNAAQQLKVKTELYDQNNQVVAQDEKSVSCKDSLCSIAYDFTVNHPVLWSIENPYMYTAVTSVYNKKELIDQYETPFGIRYFEFDSAKGFFLNGQPLKIHGVNQHHDLGALGAAVNTRAMERQLEILKGMGCNAIRMAHNPPAQELLDLCDQMGFLVIDESFDEWKKTKAKKGYHLYWDEWHVRDLQDMILRDRNHPSIIAWSIGNEIREQFDTTGISITRELAGIVKELDKTRPVTSALTEQDPKKNNIYQSGALDLISFNYKHKEYLDFPKNYPGQKMLASENMSALSTRGHYDMPSDSMRIWPSAYNAPLVGANDDYTVSAYDHVYAYWGATHEDTWNVVKNNDFISGMFIWSGFDYLGEPIPYPWPARSSYLGIIDLAGFPKDAYYLYQSEWTDKTMLHIFPHWNWEKGQDIDVWAYYNNADEVELFLNGKSLGTRKKEDGKFHVMWRVPFEPGTLKAVSRTDGQVVLEKEIHTAGEPYKVELIADREVINADGTDLSFITVKIMDKDGNMIPDADQLVHFDIEGNGFIAGVDNGYQASLEPFKANYRKAFNGMCLLIVQATEEAGDIKITATTDGLKNGVLTLKSK</sequence>
<dbReference type="EMBL" id="JAPDPJ010000008">
    <property type="protein sequence ID" value="MCW3785977.1"/>
    <property type="molecule type" value="Genomic_DNA"/>
</dbReference>
<evidence type="ECO:0000256" key="2">
    <source>
        <dbReference type="ARBA" id="ARBA00022801"/>
    </source>
</evidence>
<dbReference type="SUPFAM" id="SSF49303">
    <property type="entry name" value="beta-Galactosidase/glucuronidase domain"/>
    <property type="match status" value="1"/>
</dbReference>
<dbReference type="InterPro" id="IPR032311">
    <property type="entry name" value="DUF4982"/>
</dbReference>
<evidence type="ECO:0000259" key="4">
    <source>
        <dbReference type="Pfam" id="PF00703"/>
    </source>
</evidence>
<dbReference type="Gene3D" id="2.60.120.260">
    <property type="entry name" value="Galactose-binding domain-like"/>
    <property type="match status" value="1"/>
</dbReference>
<organism evidence="9 10">
    <name type="scientific">Plebeiibacterium sediminum</name>
    <dbReference type="NCBI Taxonomy" id="2992112"/>
    <lineage>
        <taxon>Bacteria</taxon>
        <taxon>Pseudomonadati</taxon>
        <taxon>Bacteroidota</taxon>
        <taxon>Bacteroidia</taxon>
        <taxon>Marinilabiliales</taxon>
        <taxon>Marinilabiliaceae</taxon>
        <taxon>Plebeiibacterium</taxon>
    </lineage>
</organism>
<feature type="domain" description="Glycoside hydrolase family 2 catalytic" evidence="5">
    <location>
        <begin position="304"/>
        <end position="502"/>
    </location>
</feature>
<dbReference type="Pfam" id="PF18565">
    <property type="entry name" value="Glyco_hydro2_C5"/>
    <property type="match status" value="1"/>
</dbReference>
<dbReference type="InterPro" id="IPR006104">
    <property type="entry name" value="Glyco_hydro_2_N"/>
</dbReference>
<dbReference type="NCBIfam" id="NF041463">
    <property type="entry name" value="GalB"/>
    <property type="match status" value="1"/>
</dbReference>
<dbReference type="Pfam" id="PF16355">
    <property type="entry name" value="DUF4982"/>
    <property type="match status" value="1"/>
</dbReference>
<dbReference type="InterPro" id="IPR008964">
    <property type="entry name" value="Invasin/intimin_cell_adhesion"/>
</dbReference>
<dbReference type="Pfam" id="PF02837">
    <property type="entry name" value="Glyco_hydro_2_N"/>
    <property type="match status" value="1"/>
</dbReference>
<dbReference type="InterPro" id="IPR040605">
    <property type="entry name" value="Glyco_hydro2_dom5"/>
</dbReference>
<protein>
    <submittedName>
        <fullName evidence="9">DUF4982 domain-containing protein</fullName>
    </submittedName>
</protein>
<comment type="caution">
    <text evidence="9">The sequence shown here is derived from an EMBL/GenBank/DDBJ whole genome shotgun (WGS) entry which is preliminary data.</text>
</comment>
<dbReference type="GO" id="GO:0005975">
    <property type="term" value="P:carbohydrate metabolic process"/>
    <property type="evidence" value="ECO:0007669"/>
    <property type="project" value="InterPro"/>
</dbReference>
<dbReference type="InterPro" id="IPR013783">
    <property type="entry name" value="Ig-like_fold"/>
</dbReference>
<dbReference type="InterPro" id="IPR036156">
    <property type="entry name" value="Beta-gal/glucu_dom_sf"/>
</dbReference>
<dbReference type="Pfam" id="PF00703">
    <property type="entry name" value="Glyco_hydro_2"/>
    <property type="match status" value="1"/>
</dbReference>
<dbReference type="Gene3D" id="3.20.20.80">
    <property type="entry name" value="Glycosidases"/>
    <property type="match status" value="1"/>
</dbReference>
<comment type="similarity">
    <text evidence="1">Belongs to the glycosyl hydrolase 2 family.</text>
</comment>
<dbReference type="Proteomes" id="UP001209229">
    <property type="component" value="Unassembled WGS sequence"/>
</dbReference>
<dbReference type="SUPFAM" id="SSF49785">
    <property type="entry name" value="Galactose-binding domain-like"/>
    <property type="match status" value="1"/>
</dbReference>
<feature type="domain" description="Glycoside hydrolase family 2" evidence="8">
    <location>
        <begin position="702"/>
        <end position="801"/>
    </location>
</feature>
<evidence type="ECO:0000259" key="7">
    <source>
        <dbReference type="Pfam" id="PF16355"/>
    </source>
</evidence>
<keyword evidence="3" id="KW-0326">Glycosidase</keyword>
<dbReference type="SUPFAM" id="SSF49373">
    <property type="entry name" value="Invasin/intimin cell-adhesion fragments"/>
    <property type="match status" value="1"/>
</dbReference>
<accession>A0AAE3M2G1</accession>
<feature type="domain" description="DUF4982" evidence="7">
    <location>
        <begin position="629"/>
        <end position="687"/>
    </location>
</feature>
<dbReference type="InterPro" id="IPR048229">
    <property type="entry name" value="GalB-like"/>
</dbReference>
<evidence type="ECO:0000259" key="8">
    <source>
        <dbReference type="Pfam" id="PF18565"/>
    </source>
</evidence>
<dbReference type="RefSeq" id="WP_301189549.1">
    <property type="nucleotide sequence ID" value="NZ_JAPDPJ010000008.1"/>
</dbReference>
<dbReference type="PANTHER" id="PTHR42732">
    <property type="entry name" value="BETA-GALACTOSIDASE"/>
    <property type="match status" value="1"/>
</dbReference>
<evidence type="ECO:0000313" key="10">
    <source>
        <dbReference type="Proteomes" id="UP001209229"/>
    </source>
</evidence>
<feature type="domain" description="Glycoside hydrolase family 2 immunoglobulin-like beta-sandwich" evidence="4">
    <location>
        <begin position="194"/>
        <end position="296"/>
    </location>
</feature>
<feature type="domain" description="Glycosyl hydrolases family 2 sugar binding" evidence="6">
    <location>
        <begin position="85"/>
        <end position="181"/>
    </location>
</feature>
<gene>
    <name evidence="9" type="ORF">OM075_05830</name>
</gene>
<evidence type="ECO:0000259" key="5">
    <source>
        <dbReference type="Pfam" id="PF02836"/>
    </source>
</evidence>
<dbReference type="Gene3D" id="2.60.40.10">
    <property type="entry name" value="Immunoglobulins"/>
    <property type="match status" value="3"/>
</dbReference>
<dbReference type="InterPro" id="IPR051913">
    <property type="entry name" value="GH2_Domain-Containing"/>
</dbReference>
<dbReference type="PROSITE" id="PS51257">
    <property type="entry name" value="PROKAR_LIPOPROTEIN"/>
    <property type="match status" value="1"/>
</dbReference>
<dbReference type="InterPro" id="IPR006103">
    <property type="entry name" value="Glyco_hydro_2_cat"/>
</dbReference>
<evidence type="ECO:0000259" key="6">
    <source>
        <dbReference type="Pfam" id="PF02837"/>
    </source>
</evidence>
<dbReference type="InterPro" id="IPR017853">
    <property type="entry name" value="GH"/>
</dbReference>
<dbReference type="AlphaFoldDB" id="A0AAE3M2G1"/>
<dbReference type="InterPro" id="IPR006101">
    <property type="entry name" value="Glyco_hydro_2"/>
</dbReference>
<name>A0AAE3M2G1_9BACT</name>
<reference evidence="9" key="1">
    <citation type="submission" date="2022-10" db="EMBL/GenBank/DDBJ databases">
        <authorList>
            <person name="Yu W.X."/>
        </authorList>
    </citation>
    <scope>NUCLEOTIDE SEQUENCE</scope>
    <source>
        <strain evidence="9">AAT</strain>
    </source>
</reference>
<dbReference type="PRINTS" id="PR00132">
    <property type="entry name" value="GLHYDRLASE2"/>
</dbReference>
<proteinExistence type="inferred from homology"/>
<evidence type="ECO:0000313" key="9">
    <source>
        <dbReference type="EMBL" id="MCW3785977.1"/>
    </source>
</evidence>
<evidence type="ECO:0000256" key="3">
    <source>
        <dbReference type="ARBA" id="ARBA00023295"/>
    </source>
</evidence>
<dbReference type="InterPro" id="IPR006102">
    <property type="entry name" value="Ig-like_GH2"/>
</dbReference>